<protein>
    <submittedName>
        <fullName evidence="3">Soluble aldose sugar dehydrogenase YliI</fullName>
        <ecNumber evidence="3">1.1.5.-</ecNumber>
    </submittedName>
</protein>
<gene>
    <name evidence="3" type="primary">yliI_2</name>
    <name evidence="3" type="ORF">GALL_362160</name>
</gene>
<dbReference type="GO" id="GO:0016491">
    <property type="term" value="F:oxidoreductase activity"/>
    <property type="evidence" value="ECO:0007669"/>
    <property type="project" value="UniProtKB-KW"/>
</dbReference>
<dbReference type="EC" id="1.1.5.-" evidence="3"/>
<name>A0A1J5QFL4_9ZZZZ</name>
<feature type="region of interest" description="Disordered" evidence="1">
    <location>
        <begin position="212"/>
        <end position="235"/>
    </location>
</feature>
<dbReference type="InterPro" id="IPR011042">
    <property type="entry name" value="6-blade_b-propeller_TolB-like"/>
</dbReference>
<dbReference type="Pfam" id="PF22807">
    <property type="entry name" value="TrAA12"/>
    <property type="match status" value="1"/>
</dbReference>
<dbReference type="PANTHER" id="PTHR19328:SF53">
    <property type="entry name" value="MEMBRANE PROTEIN"/>
    <property type="match status" value="1"/>
</dbReference>
<dbReference type="Gene3D" id="2.120.10.30">
    <property type="entry name" value="TolB, C-terminal domain"/>
    <property type="match status" value="1"/>
</dbReference>
<evidence type="ECO:0000313" key="3">
    <source>
        <dbReference type="EMBL" id="OIQ82010.1"/>
    </source>
</evidence>
<dbReference type="InterPro" id="IPR054539">
    <property type="entry name" value="Beta-prop_PDH"/>
</dbReference>
<reference evidence="3" key="1">
    <citation type="submission" date="2016-10" db="EMBL/GenBank/DDBJ databases">
        <title>Sequence of Gallionella enrichment culture.</title>
        <authorList>
            <person name="Poehlein A."/>
            <person name="Muehling M."/>
            <person name="Daniel R."/>
        </authorList>
    </citation>
    <scope>NUCLEOTIDE SEQUENCE</scope>
</reference>
<proteinExistence type="predicted"/>
<accession>A0A1J5QFL4</accession>
<dbReference type="EMBL" id="MLJW01000855">
    <property type="protein sequence ID" value="OIQ82010.1"/>
    <property type="molecule type" value="Genomic_DNA"/>
</dbReference>
<dbReference type="AlphaFoldDB" id="A0A1J5QFL4"/>
<dbReference type="PANTHER" id="PTHR19328">
    <property type="entry name" value="HEDGEHOG-INTERACTING PROTEIN"/>
    <property type="match status" value="1"/>
</dbReference>
<comment type="caution">
    <text evidence="3">The sequence shown here is derived from an EMBL/GenBank/DDBJ whole genome shotgun (WGS) entry which is preliminary data.</text>
</comment>
<feature type="domain" description="Pyrroloquinoline quinone-dependent pyranose dehydrogenase beta-propeller" evidence="2">
    <location>
        <begin position="38"/>
        <end position="373"/>
    </location>
</feature>
<sequence>MAPVQVPPADPAHHLHLPEGFGISVFARLPPAGEGMFRGPRFMAFGPDGHLYVSLGFDNRVVMLPERDGRADRVVTVSDQLNAPQGLAFVNGKLLVANQDGVVMLEQRDGQWPASRVIPVISGLPAGGHSMKSLKLGPDGFLYLNVGSSCNVCAETDPLRATMLRYTVDGRPAGALPSLGRHPTSSVWATGLRNSQGFAWNPATGAMFATNDGADMRSDRNNEAASDDLPPEHLNRIEPGRQYGWPYCWGSRISDPIFAGTEEFCQGMMPPAITFPAHTTPLGIGFLATSRFPAEYRSDALVALHGSWNRQQPAGYKVVRVHFEQGEPVAVSDFVTGWLEDGRAWGRPTDIVVGPDGAAYVSDDRAGMIYRITYRKE</sequence>
<dbReference type="InterPro" id="IPR011041">
    <property type="entry name" value="Quinoprot_gluc/sorb_DH_b-prop"/>
</dbReference>
<keyword evidence="3" id="KW-0560">Oxidoreductase</keyword>
<organism evidence="3">
    <name type="scientific">mine drainage metagenome</name>
    <dbReference type="NCBI Taxonomy" id="410659"/>
    <lineage>
        <taxon>unclassified sequences</taxon>
        <taxon>metagenomes</taxon>
        <taxon>ecological metagenomes</taxon>
    </lineage>
</organism>
<dbReference type="SUPFAM" id="SSF50952">
    <property type="entry name" value="Soluble quinoprotein glucose dehydrogenase"/>
    <property type="match status" value="1"/>
</dbReference>
<evidence type="ECO:0000256" key="1">
    <source>
        <dbReference type="SAM" id="MobiDB-lite"/>
    </source>
</evidence>
<evidence type="ECO:0000259" key="2">
    <source>
        <dbReference type="Pfam" id="PF22807"/>
    </source>
</evidence>